<evidence type="ECO:0000313" key="4">
    <source>
        <dbReference type="Proteomes" id="UP001363151"/>
    </source>
</evidence>
<feature type="chain" id="PRO_5045358061" description="Carboxymuconolactone decarboxylase-like domain-containing protein" evidence="1">
    <location>
        <begin position="20"/>
        <end position="212"/>
    </location>
</feature>
<feature type="domain" description="Carboxymuconolactone decarboxylase-like" evidence="2">
    <location>
        <begin position="75"/>
        <end position="121"/>
    </location>
</feature>
<comment type="caution">
    <text evidence="3">The sequence shown here is derived from an EMBL/GenBank/DDBJ whole genome shotgun (WGS) entry which is preliminary data.</text>
</comment>
<dbReference type="EMBL" id="JBBJCI010000230">
    <property type="protein sequence ID" value="KAK7238357.1"/>
    <property type="molecule type" value="Genomic_DNA"/>
</dbReference>
<dbReference type="Gene3D" id="1.20.1290.10">
    <property type="entry name" value="AhpD-like"/>
    <property type="match status" value="1"/>
</dbReference>
<dbReference type="Proteomes" id="UP001363151">
    <property type="component" value="Unassembled WGS sequence"/>
</dbReference>
<feature type="signal peptide" evidence="1">
    <location>
        <begin position="1"/>
        <end position="19"/>
    </location>
</feature>
<proteinExistence type="predicted"/>
<dbReference type="InterPro" id="IPR029032">
    <property type="entry name" value="AhpD-like"/>
</dbReference>
<name>A0ABR1FTH3_AURAN</name>
<keyword evidence="4" id="KW-1185">Reference proteome</keyword>
<dbReference type="Pfam" id="PF02627">
    <property type="entry name" value="CMD"/>
    <property type="match status" value="1"/>
</dbReference>
<protein>
    <recommendedName>
        <fullName evidence="2">Carboxymuconolactone decarboxylase-like domain-containing protein</fullName>
    </recommendedName>
</protein>
<evidence type="ECO:0000256" key="1">
    <source>
        <dbReference type="SAM" id="SignalP"/>
    </source>
</evidence>
<keyword evidence="1" id="KW-0732">Signal</keyword>
<evidence type="ECO:0000259" key="2">
    <source>
        <dbReference type="Pfam" id="PF02627"/>
    </source>
</evidence>
<organism evidence="3 4">
    <name type="scientific">Aureococcus anophagefferens</name>
    <name type="common">Harmful bloom alga</name>
    <dbReference type="NCBI Taxonomy" id="44056"/>
    <lineage>
        <taxon>Eukaryota</taxon>
        <taxon>Sar</taxon>
        <taxon>Stramenopiles</taxon>
        <taxon>Ochrophyta</taxon>
        <taxon>Pelagophyceae</taxon>
        <taxon>Pelagomonadales</taxon>
        <taxon>Pelagomonadaceae</taxon>
        <taxon>Aureococcus</taxon>
    </lineage>
</organism>
<sequence>MNFMKKAVILAIAALGANAWDAAEKEAALKVVDECARGVQWYGFPRLKAFDMMTPKLLLTVLKTYTTAMAPGAFEHFDAEAIETVYAAVSSSNNCEMCLSFHAMALGASASAEDIAEIVAGGLPKDPKMRTLVIASKYALAHKGIYLERERKHLAVLGIEGEKLVELTFLVGFMSAHNMNYVHLISMGLELEPMLQEVGPFAKTIYAKEGEL</sequence>
<reference evidence="3 4" key="1">
    <citation type="submission" date="2024-03" db="EMBL/GenBank/DDBJ databases">
        <title>Aureococcus anophagefferens CCMP1851 and Kratosvirus quantuckense: Draft genome of a second virus-susceptible host strain in the model system.</title>
        <authorList>
            <person name="Chase E."/>
            <person name="Truchon A.R."/>
            <person name="Schepens W."/>
            <person name="Wilhelm S.W."/>
        </authorList>
    </citation>
    <scope>NUCLEOTIDE SEQUENCE [LARGE SCALE GENOMIC DNA]</scope>
    <source>
        <strain evidence="3 4">CCMP1851</strain>
    </source>
</reference>
<dbReference type="InterPro" id="IPR003779">
    <property type="entry name" value="CMD-like"/>
</dbReference>
<accession>A0ABR1FTH3</accession>
<dbReference type="SUPFAM" id="SSF69118">
    <property type="entry name" value="AhpD-like"/>
    <property type="match status" value="1"/>
</dbReference>
<evidence type="ECO:0000313" key="3">
    <source>
        <dbReference type="EMBL" id="KAK7238357.1"/>
    </source>
</evidence>
<gene>
    <name evidence="3" type="ORF">SO694_00023268</name>
</gene>